<proteinExistence type="predicted"/>
<dbReference type="EMBL" id="CP053418">
    <property type="protein sequence ID" value="QJW83813.1"/>
    <property type="molecule type" value="Genomic_DNA"/>
</dbReference>
<feature type="transmembrane region" description="Helical" evidence="9">
    <location>
        <begin position="500"/>
        <end position="525"/>
    </location>
</feature>
<dbReference type="PROSITE" id="PS50929">
    <property type="entry name" value="ABC_TM1F"/>
    <property type="match status" value="1"/>
</dbReference>
<feature type="compositionally biased region" description="Basic residues" evidence="8">
    <location>
        <begin position="1165"/>
        <end position="1187"/>
    </location>
</feature>
<evidence type="ECO:0000256" key="1">
    <source>
        <dbReference type="ARBA" id="ARBA00004651"/>
    </source>
</evidence>
<feature type="compositionally biased region" description="Low complexity" evidence="8">
    <location>
        <begin position="1188"/>
        <end position="1211"/>
    </location>
</feature>
<feature type="region of interest" description="Disordered" evidence="8">
    <location>
        <begin position="946"/>
        <end position="1037"/>
    </location>
</feature>
<dbReference type="InterPro" id="IPR022515">
    <property type="entry name" value="NHPM_micro_ABC2"/>
</dbReference>
<dbReference type="InterPro" id="IPR036640">
    <property type="entry name" value="ABC1_TM_sf"/>
</dbReference>
<reference evidence="12 13" key="1">
    <citation type="submission" date="2020-05" db="EMBL/GenBank/DDBJ databases">
        <title>Ramlibacter rhizophilus sp. nov., isolated from rhizosphere soil of national flower Mugunghwa from South Korea.</title>
        <authorList>
            <person name="Zheng-Fei Y."/>
            <person name="Huan T."/>
        </authorList>
    </citation>
    <scope>NUCLEOTIDE SEQUENCE [LARGE SCALE GENOMIC DNA]</scope>
    <source>
        <strain evidence="12 13">H242</strain>
    </source>
</reference>
<feature type="compositionally biased region" description="Gly residues" evidence="8">
    <location>
        <begin position="1100"/>
        <end position="1109"/>
    </location>
</feature>
<feature type="compositionally biased region" description="Basic residues" evidence="8">
    <location>
        <begin position="1010"/>
        <end position="1024"/>
    </location>
</feature>
<dbReference type="PROSITE" id="PS00211">
    <property type="entry name" value="ABC_TRANSPORTER_1"/>
    <property type="match status" value="1"/>
</dbReference>
<evidence type="ECO:0000256" key="4">
    <source>
        <dbReference type="ARBA" id="ARBA00022741"/>
    </source>
</evidence>
<reference evidence="12 13" key="2">
    <citation type="submission" date="2020-05" db="EMBL/GenBank/DDBJ databases">
        <authorList>
            <person name="Khan S.A."/>
            <person name="Jeon C.O."/>
            <person name="Chun B.H."/>
        </authorList>
    </citation>
    <scope>NUCLEOTIDE SEQUENCE [LARGE SCALE GENOMIC DNA]</scope>
    <source>
        <strain evidence="12 13">H242</strain>
    </source>
</reference>
<evidence type="ECO:0000313" key="12">
    <source>
        <dbReference type="EMBL" id="QJW83813.1"/>
    </source>
</evidence>
<dbReference type="PANTHER" id="PTHR24221:SF654">
    <property type="entry name" value="ATP-BINDING CASSETTE SUB-FAMILY B MEMBER 6"/>
    <property type="match status" value="1"/>
</dbReference>
<dbReference type="SUPFAM" id="SSF52540">
    <property type="entry name" value="P-loop containing nucleoside triphosphate hydrolases"/>
    <property type="match status" value="1"/>
</dbReference>
<dbReference type="Pfam" id="PF00005">
    <property type="entry name" value="ABC_tran"/>
    <property type="match status" value="1"/>
</dbReference>
<keyword evidence="4" id="KW-0547">Nucleotide-binding</keyword>
<feature type="compositionally biased region" description="Basic residues" evidence="8">
    <location>
        <begin position="1110"/>
        <end position="1123"/>
    </location>
</feature>
<feature type="compositionally biased region" description="Low complexity" evidence="8">
    <location>
        <begin position="999"/>
        <end position="1009"/>
    </location>
</feature>
<evidence type="ECO:0000259" key="10">
    <source>
        <dbReference type="PROSITE" id="PS50893"/>
    </source>
</evidence>
<keyword evidence="6 9" id="KW-1133">Transmembrane helix</keyword>
<evidence type="ECO:0000256" key="7">
    <source>
        <dbReference type="ARBA" id="ARBA00023136"/>
    </source>
</evidence>
<keyword evidence="5" id="KW-0067">ATP-binding</keyword>
<feature type="transmembrane region" description="Helical" evidence="9">
    <location>
        <begin position="668"/>
        <end position="695"/>
    </location>
</feature>
<dbReference type="InterPro" id="IPR027417">
    <property type="entry name" value="P-loop_NTPase"/>
</dbReference>
<feature type="compositionally biased region" description="Basic residues" evidence="8">
    <location>
        <begin position="1081"/>
        <end position="1099"/>
    </location>
</feature>
<evidence type="ECO:0000256" key="6">
    <source>
        <dbReference type="ARBA" id="ARBA00022989"/>
    </source>
</evidence>
<feature type="compositionally biased region" description="Basic residues" evidence="8">
    <location>
        <begin position="1132"/>
        <end position="1146"/>
    </location>
</feature>
<feature type="compositionally biased region" description="Basic and acidic residues" evidence="8">
    <location>
        <begin position="216"/>
        <end position="232"/>
    </location>
</feature>
<keyword evidence="13" id="KW-1185">Reference proteome</keyword>
<keyword evidence="3 9" id="KW-0812">Transmembrane</keyword>
<evidence type="ECO:0000256" key="2">
    <source>
        <dbReference type="ARBA" id="ARBA00022475"/>
    </source>
</evidence>
<dbReference type="Proteomes" id="UP000500826">
    <property type="component" value="Chromosome"/>
</dbReference>
<sequence length="1219" mass="128219">MRLAGDERLWRVEAGTVDVFAAPARDGQPVGAREHLYRAAAGDVFSGLAQDELGTDWQLLAVPGTGTRLRALDAGALHRPPPGDEGVQAIARWVRMLGAALRGALPPRDALPLAAGMAATLAAGRGAVAAQGLVFVRVASGAAQFMGQPQATLTAADPPLPLADPGWLAGGEGAELQVLPVEDALAADGLGAGLRRYHALVLRHALHRFEGTAQAEAERMQRKARNAGEHRSAASPRSRAPCAATRRRDFGALAQDPLLASCQLVGARIGVDFAAAPPSGVRHADPVEEIATASRVRSRQVALRGAWWRSDAGPLLGRLQDGKQPVALLWDGARYQLHDPVARTVRAIDEAVAAALQPFAHTFFVALPERPLGWRDLGGFALRRGTRDVRRVLGLSALVALLGLLLPVATAHVFDALIPAADRGGVAQVTAVLVAVALAAAMFSLARGLTLLLRLENRADAGLQAALWDRVLKLPATFFRRYGSGDLAERLGAIAAMRQVLSGTTLAALLGAAFSLGGVVLLLYYDVRLGATALALIACVGLLSFLLGLRKLRYDRQVTAASGRLSGLVLEYLRGVTKLRVTGAEARAFANWAGEFARMRRMAFASGRIGNLNEVLLALCEVLVQVALFALAAWLLKEAVTAQAVATATGAAARGTAGAPPLTTGQFIAFPAAFAQVMGGVLGLSAIALSVLGLVPLYERLQPLLQAEPESGAGKSHPGELQGRIDVVNLGFGYDADGPPVLEGVSFSARPGDFIAVVGPSGSGKSTLLRCLLGFEQPQAGGVLYDDQNLADLDAGAVRRQFGVVLQHSQLMPGDLFTNIVGTTQLGLDAAWEAARACGLEEDIQAMPMGMHTVLSEGGTTLSGGQRQRLLVARAVVQRPRILLFDEATSALDNRTQDVVTRSLSELRATRIVIAHRLSTVMNADRILVMDRGRIVQGGTYQSWWRSPACSGNSRGASWREPRGPAAAPGPAAAQRARAHAAAVPGNRMRHRRAGHGAGAPRAARPAARAAHRHGRVARLRQRGRPREGGAPLRHELPLLQPRARAAGRPAAALAGAPALHPLRRGRGFHARRGAAERSAVRPHPHAARGVRRGVHRRGAGGAAAGGRRSGPRARRGARRPAARRGPPAGGVHHRMRRRGGRAARRRRRIVARSFGVGMAAAGARGHRPAGRAAHGRRCAGRRHRTHAPPAAGRAPRVRAGGLPRAAPAGAARRRLAGV</sequence>
<feature type="domain" description="ABC transporter" evidence="10">
    <location>
        <begin position="725"/>
        <end position="957"/>
    </location>
</feature>
<feature type="compositionally biased region" description="Basic and acidic residues" evidence="8">
    <location>
        <begin position="1025"/>
        <end position="1037"/>
    </location>
</feature>
<feature type="transmembrane region" description="Helical" evidence="9">
    <location>
        <begin position="392"/>
        <end position="414"/>
    </location>
</feature>
<comment type="subcellular location">
    <subcellularLocation>
        <location evidence="1">Cell membrane</location>
        <topology evidence="1">Multi-pass membrane protein</topology>
    </subcellularLocation>
</comment>
<dbReference type="Pfam" id="PF00664">
    <property type="entry name" value="ABC_membrane"/>
    <property type="match status" value="1"/>
</dbReference>
<evidence type="ECO:0000313" key="13">
    <source>
        <dbReference type="Proteomes" id="UP000500826"/>
    </source>
</evidence>
<feature type="domain" description="ABC transmembrane type-1" evidence="11">
    <location>
        <begin position="392"/>
        <end position="693"/>
    </location>
</feature>
<evidence type="ECO:0000256" key="5">
    <source>
        <dbReference type="ARBA" id="ARBA00022840"/>
    </source>
</evidence>
<keyword evidence="2" id="KW-1003">Cell membrane</keyword>
<dbReference type="Gene3D" id="3.40.50.300">
    <property type="entry name" value="P-loop containing nucleotide triphosphate hydrolases"/>
    <property type="match status" value="1"/>
</dbReference>
<dbReference type="InterPro" id="IPR003439">
    <property type="entry name" value="ABC_transporter-like_ATP-bd"/>
</dbReference>
<gene>
    <name evidence="12" type="ORF">HK414_06755</name>
</gene>
<dbReference type="InterPro" id="IPR011527">
    <property type="entry name" value="ABC1_TM_dom"/>
</dbReference>
<dbReference type="NCBIfam" id="TIGR03797">
    <property type="entry name" value="NHLM_micro_ABC2"/>
    <property type="match status" value="1"/>
</dbReference>
<evidence type="ECO:0000259" key="11">
    <source>
        <dbReference type="PROSITE" id="PS50929"/>
    </source>
</evidence>
<dbReference type="InterPro" id="IPR039421">
    <property type="entry name" value="Type_1_exporter"/>
</dbReference>
<protein>
    <submittedName>
        <fullName evidence="12">NHLP bacteriocin export ABC transporter permease/ATPase subunit</fullName>
    </submittedName>
</protein>
<evidence type="ECO:0000256" key="3">
    <source>
        <dbReference type="ARBA" id="ARBA00022692"/>
    </source>
</evidence>
<dbReference type="InterPro" id="IPR003593">
    <property type="entry name" value="AAA+_ATPase"/>
</dbReference>
<feature type="transmembrane region" description="Helical" evidence="9">
    <location>
        <begin position="426"/>
        <end position="446"/>
    </location>
</feature>
<organism evidence="12 13">
    <name type="scientific">Ramlibacter terrae</name>
    <dbReference type="NCBI Taxonomy" id="2732511"/>
    <lineage>
        <taxon>Bacteria</taxon>
        <taxon>Pseudomonadati</taxon>
        <taxon>Pseudomonadota</taxon>
        <taxon>Betaproteobacteria</taxon>
        <taxon>Burkholderiales</taxon>
        <taxon>Comamonadaceae</taxon>
        <taxon>Ramlibacter</taxon>
    </lineage>
</organism>
<dbReference type="InterPro" id="IPR017871">
    <property type="entry name" value="ABC_transporter-like_CS"/>
</dbReference>
<dbReference type="PROSITE" id="PS50893">
    <property type="entry name" value="ABC_TRANSPORTER_2"/>
    <property type="match status" value="1"/>
</dbReference>
<evidence type="ECO:0000256" key="9">
    <source>
        <dbReference type="SAM" id="Phobius"/>
    </source>
</evidence>
<feature type="region of interest" description="Disordered" evidence="8">
    <location>
        <begin position="213"/>
        <end position="242"/>
    </location>
</feature>
<dbReference type="SUPFAM" id="SSF90123">
    <property type="entry name" value="ABC transporter transmembrane region"/>
    <property type="match status" value="1"/>
</dbReference>
<evidence type="ECO:0000256" key="8">
    <source>
        <dbReference type="SAM" id="MobiDB-lite"/>
    </source>
</evidence>
<feature type="compositionally biased region" description="Low complexity" evidence="8">
    <location>
        <begin position="964"/>
        <end position="986"/>
    </location>
</feature>
<dbReference type="Gene3D" id="1.20.1560.10">
    <property type="entry name" value="ABC transporter type 1, transmembrane domain"/>
    <property type="match status" value="1"/>
</dbReference>
<feature type="region of interest" description="Disordered" evidence="8">
    <location>
        <begin position="1161"/>
        <end position="1219"/>
    </location>
</feature>
<dbReference type="PANTHER" id="PTHR24221">
    <property type="entry name" value="ATP-BINDING CASSETTE SUB-FAMILY B"/>
    <property type="match status" value="1"/>
</dbReference>
<keyword evidence="7 9" id="KW-0472">Membrane</keyword>
<feature type="region of interest" description="Disordered" evidence="8">
    <location>
        <begin position="1072"/>
        <end position="1146"/>
    </location>
</feature>
<feature type="compositionally biased region" description="Low complexity" evidence="8">
    <location>
        <begin position="233"/>
        <end position="242"/>
    </location>
</feature>
<name>A0ABX6P384_9BURK</name>
<feature type="compositionally biased region" description="Polar residues" evidence="8">
    <location>
        <begin position="946"/>
        <end position="956"/>
    </location>
</feature>
<feature type="transmembrane region" description="Helical" evidence="9">
    <location>
        <begin position="531"/>
        <end position="549"/>
    </location>
</feature>
<accession>A0ABX6P384</accession>
<dbReference type="SMART" id="SM00382">
    <property type="entry name" value="AAA"/>
    <property type="match status" value="1"/>
</dbReference>